<dbReference type="EMBL" id="BTSY01000005">
    <property type="protein sequence ID" value="GMT28861.1"/>
    <property type="molecule type" value="Genomic_DNA"/>
</dbReference>
<evidence type="ECO:0000256" key="1">
    <source>
        <dbReference type="SAM" id="MobiDB-lite"/>
    </source>
</evidence>
<feature type="region of interest" description="Disordered" evidence="1">
    <location>
        <begin position="1"/>
        <end position="26"/>
    </location>
</feature>
<gene>
    <name evidence="2" type="ORF">PFISCL1PPCAC_20158</name>
</gene>
<dbReference type="Proteomes" id="UP001432322">
    <property type="component" value="Unassembled WGS sequence"/>
</dbReference>
<feature type="non-terminal residue" evidence="2">
    <location>
        <position position="90"/>
    </location>
</feature>
<organism evidence="2 3">
    <name type="scientific">Pristionchus fissidentatus</name>
    <dbReference type="NCBI Taxonomy" id="1538716"/>
    <lineage>
        <taxon>Eukaryota</taxon>
        <taxon>Metazoa</taxon>
        <taxon>Ecdysozoa</taxon>
        <taxon>Nematoda</taxon>
        <taxon>Chromadorea</taxon>
        <taxon>Rhabditida</taxon>
        <taxon>Rhabditina</taxon>
        <taxon>Diplogasteromorpha</taxon>
        <taxon>Diplogasteroidea</taxon>
        <taxon>Neodiplogasteridae</taxon>
        <taxon>Pristionchus</taxon>
    </lineage>
</organism>
<proteinExistence type="predicted"/>
<sequence>MESKACDSEVESTTANEQADGERRLEELPTCKKKLGSARNNAGKAKQIADVNTFLVKKKVADCLFRMKYQERNSWCNKTRASEDNGTIGG</sequence>
<reference evidence="2" key="1">
    <citation type="submission" date="2023-10" db="EMBL/GenBank/DDBJ databases">
        <title>Genome assembly of Pristionchus species.</title>
        <authorList>
            <person name="Yoshida K."/>
            <person name="Sommer R.J."/>
        </authorList>
    </citation>
    <scope>NUCLEOTIDE SEQUENCE</scope>
    <source>
        <strain evidence="2">RS5133</strain>
    </source>
</reference>
<protein>
    <submittedName>
        <fullName evidence="2">Uncharacterized protein</fullName>
    </submittedName>
</protein>
<comment type="caution">
    <text evidence="2">The sequence shown here is derived from an EMBL/GenBank/DDBJ whole genome shotgun (WGS) entry which is preliminary data.</text>
</comment>
<accession>A0AAV5W9D6</accession>
<keyword evidence="3" id="KW-1185">Reference proteome</keyword>
<name>A0AAV5W9D6_9BILA</name>
<dbReference type="AlphaFoldDB" id="A0AAV5W9D6"/>
<evidence type="ECO:0000313" key="3">
    <source>
        <dbReference type="Proteomes" id="UP001432322"/>
    </source>
</evidence>
<evidence type="ECO:0000313" key="2">
    <source>
        <dbReference type="EMBL" id="GMT28861.1"/>
    </source>
</evidence>